<evidence type="ECO:0000313" key="5">
    <source>
        <dbReference type="Proteomes" id="UP000092654"/>
    </source>
</evidence>
<evidence type="ECO:0000313" key="2">
    <source>
        <dbReference type="EMBL" id="AKG05844.1"/>
    </source>
</evidence>
<geneLocation type="plasmid" evidence="2">
    <name>pSJ52</name>
</geneLocation>
<geneLocation type="plasmid" evidence="5">
    <name>psj52</name>
</geneLocation>
<feature type="transmembrane region" description="Helical" evidence="1">
    <location>
        <begin position="50"/>
        <end position="71"/>
    </location>
</feature>
<dbReference type="EMBL" id="CP011362">
    <property type="protein sequence ID" value="AKG05844.1"/>
    <property type="molecule type" value="Genomic_DNA"/>
</dbReference>
<organism evidence="3 4">
    <name type="scientific">Salimicrobium jeotgali</name>
    <dbReference type="NCBI Taxonomy" id="1230341"/>
    <lineage>
        <taxon>Bacteria</taxon>
        <taxon>Bacillati</taxon>
        <taxon>Bacillota</taxon>
        <taxon>Bacilli</taxon>
        <taxon>Bacillales</taxon>
        <taxon>Bacillaceae</taxon>
        <taxon>Salimicrobium</taxon>
    </lineage>
</organism>
<keyword evidence="1" id="KW-0812">Transmembrane</keyword>
<dbReference type="AlphaFoldDB" id="K2G6H8"/>
<evidence type="ECO:0000313" key="3">
    <source>
        <dbReference type="EMBL" id="EKE30793.1"/>
    </source>
</evidence>
<dbReference type="RefSeq" id="WP_008591929.1">
    <property type="nucleotide sequence ID" value="NZ_AMPQ01000040.1"/>
</dbReference>
<protein>
    <submittedName>
        <fullName evidence="3">Uncharacterized protein</fullName>
    </submittedName>
</protein>
<gene>
    <name evidence="2" type="ORF">AAV35_013750</name>
    <name evidence="3" type="ORF">MJ3_11765</name>
</gene>
<keyword evidence="2" id="KW-0614">Plasmid</keyword>
<reference evidence="3 4" key="1">
    <citation type="journal article" date="2012" name="J. Bacteriol.">
        <title>Draft Genome Sequence of Salimicrobium sp. Strain MJ3, Isolated from Myulchi-Jeot, Korean Fermented Seafood.</title>
        <authorList>
            <person name="Lee S.H."/>
            <person name="Jung J.Y."/>
            <person name="Jeon C.O."/>
        </authorList>
    </citation>
    <scope>NUCLEOTIDE SEQUENCE [LARGE SCALE GENOMIC DNA]</scope>
    <source>
        <strain evidence="3 4">MJ3</strain>
    </source>
</reference>
<keyword evidence="1" id="KW-1133">Transmembrane helix</keyword>
<dbReference type="Proteomes" id="UP000092654">
    <property type="component" value="Plasmid pSJ52"/>
</dbReference>
<sequence length="133" mass="14945">MREHLNKRVEYFGMDGMAIGLLVMVISLPVTTGIKSIEHFEVIKELMDTLIASAVAALLTMVTFGIWKAVLKEQAASVFMTVAVGFYIFSIMLFGVSDLSDMSYRGSVRKMRIYNVKCIFPSAILFSTKLREF</sequence>
<dbReference type="Proteomes" id="UP000011746">
    <property type="component" value="Unassembled WGS sequence"/>
</dbReference>
<feature type="transmembrane region" description="Helical" evidence="1">
    <location>
        <begin position="78"/>
        <end position="96"/>
    </location>
</feature>
<keyword evidence="4" id="KW-1185">Reference proteome</keyword>
<evidence type="ECO:0000256" key="1">
    <source>
        <dbReference type="SAM" id="Phobius"/>
    </source>
</evidence>
<proteinExistence type="predicted"/>
<evidence type="ECO:0000313" key="4">
    <source>
        <dbReference type="Proteomes" id="UP000011746"/>
    </source>
</evidence>
<dbReference type="EMBL" id="AMPQ01000040">
    <property type="protein sequence ID" value="EKE30793.1"/>
    <property type="molecule type" value="Genomic_DNA"/>
</dbReference>
<feature type="transmembrane region" description="Helical" evidence="1">
    <location>
        <begin position="12"/>
        <end position="30"/>
    </location>
</feature>
<accession>K2G6H8</accession>
<dbReference type="KEGG" id="sje:AAV35_013750"/>
<reference evidence="2 5" key="2">
    <citation type="submission" date="2015-06" db="EMBL/GenBank/DDBJ databases">
        <title>Salimicrobium jeotgali MJ3, isolated from Myulchi jeot, a traditional Korean fermented seafood.</title>
        <authorList>
            <person name="Kim K.H."/>
            <person name="Jeon C.O."/>
            <person name="Jin H.M."/>
        </authorList>
    </citation>
    <scope>NUCLEOTIDE SEQUENCE [LARGE SCALE GENOMIC DNA]</scope>
    <source>
        <strain evidence="2 5">MJ3</strain>
        <plasmid evidence="2">pSJ52</plasmid>
        <plasmid evidence="5">psj52</plasmid>
    </source>
</reference>
<name>K2G6H8_9BACI</name>
<keyword evidence="1" id="KW-0472">Membrane</keyword>